<evidence type="ECO:0000259" key="6">
    <source>
        <dbReference type="PROSITE" id="PS50174"/>
    </source>
</evidence>
<dbReference type="InterPro" id="IPR000467">
    <property type="entry name" value="G_patch_dom"/>
</dbReference>
<dbReference type="GO" id="GO:0008380">
    <property type="term" value="P:RNA splicing"/>
    <property type="evidence" value="ECO:0007669"/>
    <property type="project" value="UniProtKB-KW"/>
</dbReference>
<feature type="region of interest" description="Disordered" evidence="5">
    <location>
        <begin position="879"/>
        <end position="919"/>
    </location>
</feature>
<evidence type="ECO:0000256" key="2">
    <source>
        <dbReference type="ARBA" id="ARBA00022664"/>
    </source>
</evidence>
<evidence type="ECO:0000256" key="1">
    <source>
        <dbReference type="ARBA" id="ARBA00004123"/>
    </source>
</evidence>
<dbReference type="InterPro" id="IPR040169">
    <property type="entry name" value="SUGP1/2"/>
</dbReference>
<dbReference type="InterPro" id="IPR000061">
    <property type="entry name" value="Surp"/>
</dbReference>
<keyword evidence="2" id="KW-0507">mRNA processing</keyword>
<proteinExistence type="predicted"/>
<feature type="compositionally biased region" description="Polar residues" evidence="5">
    <location>
        <begin position="228"/>
        <end position="238"/>
    </location>
</feature>
<evidence type="ECO:0000313" key="8">
    <source>
        <dbReference type="Proteomes" id="UP000792457"/>
    </source>
</evidence>
<feature type="compositionally biased region" description="Pro residues" evidence="5">
    <location>
        <begin position="358"/>
        <end position="391"/>
    </location>
</feature>
<dbReference type="Pfam" id="PF01805">
    <property type="entry name" value="Surp"/>
    <property type="match status" value="1"/>
</dbReference>
<feature type="region of interest" description="Disordered" evidence="5">
    <location>
        <begin position="358"/>
        <end position="449"/>
    </location>
</feature>
<evidence type="ECO:0000256" key="3">
    <source>
        <dbReference type="ARBA" id="ARBA00023187"/>
    </source>
</evidence>
<reference evidence="7" key="2">
    <citation type="submission" date="2017-10" db="EMBL/GenBank/DDBJ databases">
        <title>Ladona fulva Genome sequencing and assembly.</title>
        <authorList>
            <person name="Murali S."/>
            <person name="Richards S."/>
            <person name="Bandaranaike D."/>
            <person name="Bellair M."/>
            <person name="Blankenburg K."/>
            <person name="Chao H."/>
            <person name="Dinh H."/>
            <person name="Doddapaneni H."/>
            <person name="Dugan-Rocha S."/>
            <person name="Elkadiri S."/>
            <person name="Gnanaolivu R."/>
            <person name="Hernandez B."/>
            <person name="Skinner E."/>
            <person name="Javaid M."/>
            <person name="Lee S."/>
            <person name="Li M."/>
            <person name="Ming W."/>
            <person name="Munidasa M."/>
            <person name="Muniz J."/>
            <person name="Nguyen L."/>
            <person name="Hughes D."/>
            <person name="Osuji N."/>
            <person name="Pu L.-L."/>
            <person name="Puazo M."/>
            <person name="Qu C."/>
            <person name="Quiroz J."/>
            <person name="Raj R."/>
            <person name="Weissenberger G."/>
            <person name="Xin Y."/>
            <person name="Zou X."/>
            <person name="Han Y."/>
            <person name="Worley K."/>
            <person name="Muzny D."/>
            <person name="Gibbs R."/>
        </authorList>
    </citation>
    <scope>NUCLEOTIDE SEQUENCE</scope>
    <source>
        <strain evidence="7">Sampled in the wild</strain>
    </source>
</reference>
<dbReference type="GO" id="GO:0003723">
    <property type="term" value="F:RNA binding"/>
    <property type="evidence" value="ECO:0007669"/>
    <property type="project" value="InterPro"/>
</dbReference>
<feature type="region of interest" description="Disordered" evidence="5">
    <location>
        <begin position="525"/>
        <end position="575"/>
    </location>
</feature>
<dbReference type="SUPFAM" id="SSF109905">
    <property type="entry name" value="Surp module (SWAP domain)"/>
    <property type="match status" value="1"/>
</dbReference>
<dbReference type="GO" id="GO:0005654">
    <property type="term" value="C:nucleoplasm"/>
    <property type="evidence" value="ECO:0007669"/>
    <property type="project" value="TreeGrafter"/>
</dbReference>
<name>A0A8K0JYI2_LADFU</name>
<evidence type="ECO:0000256" key="5">
    <source>
        <dbReference type="SAM" id="MobiDB-lite"/>
    </source>
</evidence>
<dbReference type="PROSITE" id="PS50174">
    <property type="entry name" value="G_PATCH"/>
    <property type="match status" value="1"/>
</dbReference>
<comment type="subcellular location">
    <subcellularLocation>
        <location evidence="1">Nucleus</location>
    </subcellularLocation>
</comment>
<organism evidence="7 8">
    <name type="scientific">Ladona fulva</name>
    <name type="common">Scarce chaser dragonfly</name>
    <name type="synonym">Libellula fulva</name>
    <dbReference type="NCBI Taxonomy" id="123851"/>
    <lineage>
        <taxon>Eukaryota</taxon>
        <taxon>Metazoa</taxon>
        <taxon>Ecdysozoa</taxon>
        <taxon>Arthropoda</taxon>
        <taxon>Hexapoda</taxon>
        <taxon>Insecta</taxon>
        <taxon>Pterygota</taxon>
        <taxon>Palaeoptera</taxon>
        <taxon>Odonata</taxon>
        <taxon>Epiprocta</taxon>
        <taxon>Anisoptera</taxon>
        <taxon>Libelluloidea</taxon>
        <taxon>Libellulidae</taxon>
        <taxon>Ladona</taxon>
    </lineage>
</organism>
<dbReference type="OrthoDB" id="4822at2759"/>
<dbReference type="Proteomes" id="UP000792457">
    <property type="component" value="Unassembled WGS sequence"/>
</dbReference>
<protein>
    <recommendedName>
        <fullName evidence="6">G-patch domain-containing protein</fullName>
    </recommendedName>
</protein>
<accession>A0A8K0JYI2</accession>
<sequence>MAYRGVKGADPFSTKTSRNERFAQMSKQEQLIEQKKREIQARLQERKQKEAEEALKKLQCSPCSTKNTSGNSTNSLNSGGGKDKIGRKTFWRSKFDSKENPQISNSVVKKGKVNLFANDGSFMDQFRKLSGVKDSKIKKEEDNASSNLGIVKNNSSAASIVESIGDVQSVPVSLDCQSNSTLSSLIHIKEEVIIHSQEQPKPSAWDQVKVEIKQEVEKPSWNGVMAPTPQSFPSQPDTSGGVVNIVDQKRPPSPYSPSQLTHDDITDSVISPMPTPIHNTVGSMSIAPVPAVQTLTVVNTQVLPPRSIPQQLGPIQAQNSAVPDQFLLSGCQGIPPPSMIRGPPPPINMHSHPPPPMVSSGPMPHPPAMNIPPPPHPPPAIPGNMSIPPPNMTQGPGVVGPPPNPMGASSGHPVHLVPPPPPPPQRPAFPFPPSGSAPMPQPIQQNHQRPPPMNTMPPNILPSPINPPPTVSQQMLRPNQMSGPQMVGVAVMGQPMHGLPPCGMNGSSPAPQNFHSAVVTQAVGSGVVGPMPMPPLPPPPPPPQLPGAAPPPTQRHPPPPPQQQQMMGVGPEVSPAAAQLARMVAEGGDEIEEMARQKNRDDPAMWFLYQMDSVAYIQYRCLVEKLRNMKHEEEKDKNINFQREQYIPEEEEKQCLQNDNPSKKMNEESQREDQSNDGLGSLSSRRRKRKSRWDPENSSNSSDSKDNSEMRAIGTGSQILLSKITRSDPNLIQYAIQAFGTCDLSEDDWKKAEDHYKINLLYQDMVKKRQEIERLQRAGKFKYEYDSDEETEGGGTWEHKLRSAEMEATQLWAEELTLRAQGKHHIGDFLPPDELEKFLEKYNALKEGREPDLSDYKEYKLRENNIGFQMLQKLGWSEGQGLGSDGQGITDPVNKASSRPENQGLGLDRPDDVSRDDDEYEAYRKRMMLAYRFRPNPLNNPRRPYY</sequence>
<feature type="region of interest" description="Disordered" evidence="5">
    <location>
        <begin position="1"/>
        <end position="28"/>
    </location>
</feature>
<feature type="region of interest" description="Disordered" evidence="5">
    <location>
        <begin position="50"/>
        <end position="85"/>
    </location>
</feature>
<keyword evidence="8" id="KW-1185">Reference proteome</keyword>
<feature type="region of interest" description="Disordered" evidence="5">
    <location>
        <begin position="221"/>
        <end position="261"/>
    </location>
</feature>
<dbReference type="SMART" id="SM00443">
    <property type="entry name" value="G_patch"/>
    <property type="match status" value="1"/>
</dbReference>
<dbReference type="Pfam" id="PF01585">
    <property type="entry name" value="G-patch"/>
    <property type="match status" value="1"/>
</dbReference>
<feature type="compositionally biased region" description="Basic and acidic residues" evidence="5">
    <location>
        <begin position="661"/>
        <end position="674"/>
    </location>
</feature>
<gene>
    <name evidence="7" type="ORF">J437_LFUL005098</name>
</gene>
<dbReference type="GO" id="GO:0006397">
    <property type="term" value="P:mRNA processing"/>
    <property type="evidence" value="ECO:0007669"/>
    <property type="project" value="UniProtKB-KW"/>
</dbReference>
<feature type="compositionally biased region" description="Pro residues" evidence="5">
    <location>
        <begin position="416"/>
        <end position="441"/>
    </location>
</feature>
<evidence type="ECO:0000256" key="4">
    <source>
        <dbReference type="ARBA" id="ARBA00023242"/>
    </source>
</evidence>
<feature type="compositionally biased region" description="Low complexity" evidence="5">
    <location>
        <begin position="64"/>
        <end position="77"/>
    </location>
</feature>
<dbReference type="PANTHER" id="PTHR23340">
    <property type="entry name" value="ARGININE/SERINE RICH SPLICING FACTOR SF4/14"/>
    <property type="match status" value="1"/>
</dbReference>
<dbReference type="InterPro" id="IPR035967">
    <property type="entry name" value="SWAP/Surp_sf"/>
</dbReference>
<feature type="compositionally biased region" description="Pro residues" evidence="5">
    <location>
        <begin position="531"/>
        <end position="562"/>
    </location>
</feature>
<dbReference type="EMBL" id="KZ308190">
    <property type="protein sequence ID" value="KAG8224292.1"/>
    <property type="molecule type" value="Genomic_DNA"/>
</dbReference>
<reference evidence="7" key="1">
    <citation type="submission" date="2013-04" db="EMBL/GenBank/DDBJ databases">
        <authorList>
            <person name="Qu J."/>
            <person name="Murali S.C."/>
            <person name="Bandaranaike D."/>
            <person name="Bellair M."/>
            <person name="Blankenburg K."/>
            <person name="Chao H."/>
            <person name="Dinh H."/>
            <person name="Doddapaneni H."/>
            <person name="Downs B."/>
            <person name="Dugan-Rocha S."/>
            <person name="Elkadiri S."/>
            <person name="Gnanaolivu R.D."/>
            <person name="Hernandez B."/>
            <person name="Javaid M."/>
            <person name="Jayaseelan J.C."/>
            <person name="Lee S."/>
            <person name="Li M."/>
            <person name="Ming W."/>
            <person name="Munidasa M."/>
            <person name="Muniz J."/>
            <person name="Nguyen L."/>
            <person name="Ongeri F."/>
            <person name="Osuji N."/>
            <person name="Pu L.-L."/>
            <person name="Puazo M."/>
            <person name="Qu C."/>
            <person name="Quiroz J."/>
            <person name="Raj R."/>
            <person name="Weissenberger G."/>
            <person name="Xin Y."/>
            <person name="Zou X."/>
            <person name="Han Y."/>
            <person name="Richards S."/>
            <person name="Worley K."/>
            <person name="Muzny D."/>
            <person name="Gibbs R."/>
        </authorList>
    </citation>
    <scope>NUCLEOTIDE SEQUENCE</scope>
    <source>
        <strain evidence="7">Sampled in the wild</strain>
    </source>
</reference>
<dbReference type="AlphaFoldDB" id="A0A8K0JYI2"/>
<feature type="domain" description="G-patch" evidence="6">
    <location>
        <begin position="863"/>
        <end position="910"/>
    </location>
</feature>
<comment type="caution">
    <text evidence="7">The sequence shown here is derived from an EMBL/GenBank/DDBJ whole genome shotgun (WGS) entry which is preliminary data.</text>
</comment>
<dbReference type="PANTHER" id="PTHR23340:SF0">
    <property type="entry name" value="SURP AND G-PATCH DOMAIN-CONTAINING PROTEIN 1 ISOFORM X1"/>
    <property type="match status" value="1"/>
</dbReference>
<dbReference type="Gene3D" id="1.10.10.790">
    <property type="entry name" value="Surp module"/>
    <property type="match status" value="1"/>
</dbReference>
<keyword evidence="4" id="KW-0539">Nucleus</keyword>
<keyword evidence="3" id="KW-0508">mRNA splicing</keyword>
<evidence type="ECO:0000313" key="7">
    <source>
        <dbReference type="EMBL" id="KAG8224292.1"/>
    </source>
</evidence>
<feature type="region of interest" description="Disordered" evidence="5">
    <location>
        <begin position="639"/>
        <end position="711"/>
    </location>
</feature>